<dbReference type="AlphaFoldDB" id="A0A366HP03"/>
<gene>
    <name evidence="1" type="ORF">DES53_103223</name>
</gene>
<accession>A0A366HP03</accession>
<comment type="caution">
    <text evidence="1">The sequence shown here is derived from an EMBL/GenBank/DDBJ whole genome shotgun (WGS) entry which is preliminary data.</text>
</comment>
<reference evidence="1 2" key="1">
    <citation type="submission" date="2018-06" db="EMBL/GenBank/DDBJ databases">
        <title>Genomic Encyclopedia of Type Strains, Phase IV (KMG-IV): sequencing the most valuable type-strain genomes for metagenomic binning, comparative biology and taxonomic classification.</title>
        <authorList>
            <person name="Goeker M."/>
        </authorList>
    </citation>
    <scope>NUCLEOTIDE SEQUENCE [LARGE SCALE GENOMIC DNA]</scope>
    <source>
        <strain evidence="1 2">DSM 25532</strain>
    </source>
</reference>
<organism evidence="1 2">
    <name type="scientific">Roseimicrobium gellanilyticum</name>
    <dbReference type="NCBI Taxonomy" id="748857"/>
    <lineage>
        <taxon>Bacteria</taxon>
        <taxon>Pseudomonadati</taxon>
        <taxon>Verrucomicrobiota</taxon>
        <taxon>Verrucomicrobiia</taxon>
        <taxon>Verrucomicrobiales</taxon>
        <taxon>Verrucomicrobiaceae</taxon>
        <taxon>Roseimicrobium</taxon>
    </lineage>
</organism>
<proteinExistence type="predicted"/>
<evidence type="ECO:0000313" key="1">
    <source>
        <dbReference type="EMBL" id="RBP45225.1"/>
    </source>
</evidence>
<dbReference type="EMBL" id="QNRR01000003">
    <property type="protein sequence ID" value="RBP45225.1"/>
    <property type="molecule type" value="Genomic_DNA"/>
</dbReference>
<name>A0A366HP03_9BACT</name>
<keyword evidence="2" id="KW-1185">Reference proteome</keyword>
<protein>
    <submittedName>
        <fullName evidence="1">Uncharacterized protein</fullName>
    </submittedName>
</protein>
<evidence type="ECO:0000313" key="2">
    <source>
        <dbReference type="Proteomes" id="UP000253426"/>
    </source>
</evidence>
<sequence>MWRSRVRQERVLGEVVVCVRQGGRVSKCTYEIAKYRASGVMNFASTRLISSVPNIECRDCLFSMHELID</sequence>
<dbReference type="Proteomes" id="UP000253426">
    <property type="component" value="Unassembled WGS sequence"/>
</dbReference>